<sequence length="454" mass="48282">MTATAPAETRRFETPVGEIVGYVDGDVVRMLGVPYARAGRFEVPRPVHPTLSPFQAFQRGPASPQSVTPILEQLVEGGSDGMTASEDCQNLSITLPADIAPEERLPVMVWIHGGAYVTGAGDLDVYDPRDLVVEQRVVVVNVTFRLGLLGFFGDGATIPANLGLLDLIEALRWLHANVESVGGAADQVTLFGQSAGGDAIAHLMISEGARGLFRRAIIESAPLGISAGRSAMVRAMVAAVSGGSPDGLASLRDAPVDDLLARQGVAERAALRGGLRAGMAFGTQYGFAPLPAEGEREEAWRDVAPDVDVLIGSTVDETGLYLPFVPVLRSMVRMPRLGSSIRAAIVRPSTWVTYKRDVARFAARHRAAGGTALTYELSWAPRGLTTGSVHMSELPLLLGTRRAWEKTSFVGRTPWSEIAERGPVLRAAWASFARTGAIDEALEQKLAGTVALGR</sequence>
<evidence type="ECO:0000313" key="2">
    <source>
        <dbReference type="EMBL" id="GAA4667510.1"/>
    </source>
</evidence>
<protein>
    <submittedName>
        <fullName evidence="2">Carboxylesterase family protein</fullName>
    </submittedName>
</protein>
<dbReference type="InterPro" id="IPR002018">
    <property type="entry name" value="CarbesteraseB"/>
</dbReference>
<dbReference type="RefSeq" id="WP_345373277.1">
    <property type="nucleotide sequence ID" value="NZ_BAABLM010000001.1"/>
</dbReference>
<dbReference type="InterPro" id="IPR050309">
    <property type="entry name" value="Type-B_Carboxylest/Lipase"/>
</dbReference>
<evidence type="ECO:0000259" key="1">
    <source>
        <dbReference type="Pfam" id="PF00135"/>
    </source>
</evidence>
<name>A0ABP8VPU7_9MICO</name>
<reference evidence="3" key="1">
    <citation type="journal article" date="2019" name="Int. J. Syst. Evol. Microbiol.">
        <title>The Global Catalogue of Microorganisms (GCM) 10K type strain sequencing project: providing services to taxonomists for standard genome sequencing and annotation.</title>
        <authorList>
            <consortium name="The Broad Institute Genomics Platform"/>
            <consortium name="The Broad Institute Genome Sequencing Center for Infectious Disease"/>
            <person name="Wu L."/>
            <person name="Ma J."/>
        </authorList>
    </citation>
    <scope>NUCLEOTIDE SEQUENCE [LARGE SCALE GENOMIC DNA]</scope>
    <source>
        <strain evidence="3">JCM 18956</strain>
    </source>
</reference>
<feature type="domain" description="Carboxylesterase type B" evidence="1">
    <location>
        <begin position="13"/>
        <end position="324"/>
    </location>
</feature>
<dbReference type="SUPFAM" id="SSF53474">
    <property type="entry name" value="alpha/beta-Hydrolases"/>
    <property type="match status" value="1"/>
</dbReference>
<dbReference type="PANTHER" id="PTHR11559">
    <property type="entry name" value="CARBOXYLESTERASE"/>
    <property type="match status" value="1"/>
</dbReference>
<comment type="caution">
    <text evidence="2">The sequence shown here is derived from an EMBL/GenBank/DDBJ whole genome shotgun (WGS) entry which is preliminary data.</text>
</comment>
<evidence type="ECO:0000313" key="3">
    <source>
        <dbReference type="Proteomes" id="UP001501295"/>
    </source>
</evidence>
<dbReference type="Gene3D" id="3.40.50.1820">
    <property type="entry name" value="alpha/beta hydrolase"/>
    <property type="match status" value="1"/>
</dbReference>
<organism evidence="2 3">
    <name type="scientific">Frondihabitans cladoniiphilus</name>
    <dbReference type="NCBI Taxonomy" id="715785"/>
    <lineage>
        <taxon>Bacteria</taxon>
        <taxon>Bacillati</taxon>
        <taxon>Actinomycetota</taxon>
        <taxon>Actinomycetes</taxon>
        <taxon>Micrococcales</taxon>
        <taxon>Microbacteriaceae</taxon>
        <taxon>Frondihabitans</taxon>
    </lineage>
</organism>
<keyword evidence="3" id="KW-1185">Reference proteome</keyword>
<dbReference type="Pfam" id="PF00135">
    <property type="entry name" value="COesterase"/>
    <property type="match status" value="1"/>
</dbReference>
<dbReference type="Proteomes" id="UP001501295">
    <property type="component" value="Unassembled WGS sequence"/>
</dbReference>
<accession>A0ABP8VPU7</accession>
<dbReference type="EMBL" id="BAABLM010000001">
    <property type="protein sequence ID" value="GAA4667510.1"/>
    <property type="molecule type" value="Genomic_DNA"/>
</dbReference>
<dbReference type="InterPro" id="IPR029058">
    <property type="entry name" value="AB_hydrolase_fold"/>
</dbReference>
<gene>
    <name evidence="2" type="ORF">GCM10025780_07160</name>
</gene>
<proteinExistence type="predicted"/>